<dbReference type="Gene3D" id="3.10.310.30">
    <property type="match status" value="1"/>
</dbReference>
<evidence type="ECO:0000259" key="1">
    <source>
        <dbReference type="Pfam" id="PF01368"/>
    </source>
</evidence>
<dbReference type="InterPro" id="IPR051319">
    <property type="entry name" value="Oligoribo/pAp-PDE_c-di-AMP_PDE"/>
</dbReference>
<dbReference type="GO" id="GO:0003676">
    <property type="term" value="F:nucleic acid binding"/>
    <property type="evidence" value="ECO:0007669"/>
    <property type="project" value="InterPro"/>
</dbReference>
<dbReference type="GO" id="GO:0016787">
    <property type="term" value="F:hydrolase activity"/>
    <property type="evidence" value="ECO:0007669"/>
    <property type="project" value="UniProtKB-KW"/>
</dbReference>
<gene>
    <name evidence="3" type="primary">nrnA_1</name>
    <name evidence="3" type="ORF">ERS852498_00609</name>
</gene>
<dbReference type="SUPFAM" id="SSF64182">
    <property type="entry name" value="DHH phosphoesterases"/>
    <property type="match status" value="1"/>
</dbReference>
<evidence type="ECO:0000313" key="4">
    <source>
        <dbReference type="Proteomes" id="UP000095709"/>
    </source>
</evidence>
<dbReference type="PANTHER" id="PTHR47618">
    <property type="entry name" value="BIFUNCTIONAL OLIGORIBONUCLEASE AND PAP PHOSPHATASE NRNA"/>
    <property type="match status" value="1"/>
</dbReference>
<dbReference type="EC" id="3.1.-.-" evidence="3"/>
<dbReference type="Pfam" id="PF01368">
    <property type="entry name" value="DHH"/>
    <property type="match status" value="1"/>
</dbReference>
<evidence type="ECO:0000259" key="2">
    <source>
        <dbReference type="Pfam" id="PF02272"/>
    </source>
</evidence>
<evidence type="ECO:0000313" key="3">
    <source>
        <dbReference type="EMBL" id="CUO83402.1"/>
    </source>
</evidence>
<dbReference type="Gene3D" id="3.90.1640.10">
    <property type="entry name" value="inorganic pyrophosphatase (n-terminal core)"/>
    <property type="match status" value="1"/>
</dbReference>
<name>A0A174I881_9FIRM</name>
<dbReference type="Proteomes" id="UP000095709">
    <property type="component" value="Unassembled WGS sequence"/>
</dbReference>
<protein>
    <submittedName>
        <fullName evidence="3">Bifunctional oligoribonuclease and PAP phosphatase nrnA</fullName>
        <ecNumber evidence="3">3.1.-.-</ecNumber>
    </submittedName>
</protein>
<dbReference type="EMBL" id="CZAL01000002">
    <property type="protein sequence ID" value="CUO83402.1"/>
    <property type="molecule type" value="Genomic_DNA"/>
</dbReference>
<feature type="domain" description="DDH" evidence="1">
    <location>
        <begin position="15"/>
        <end position="152"/>
    </location>
</feature>
<proteinExistence type="predicted"/>
<accession>A0A174I881</accession>
<dbReference type="InterPro" id="IPR038763">
    <property type="entry name" value="DHH_sf"/>
</dbReference>
<feature type="domain" description="DHHA1" evidence="2">
    <location>
        <begin position="228"/>
        <end position="297"/>
    </location>
</feature>
<organism evidence="3 4">
    <name type="scientific">Fusicatenibacter saccharivorans</name>
    <dbReference type="NCBI Taxonomy" id="1150298"/>
    <lineage>
        <taxon>Bacteria</taxon>
        <taxon>Bacillati</taxon>
        <taxon>Bacillota</taxon>
        <taxon>Clostridia</taxon>
        <taxon>Lachnospirales</taxon>
        <taxon>Lachnospiraceae</taxon>
        <taxon>Fusicatenibacter</taxon>
    </lineage>
</organism>
<dbReference type="InterPro" id="IPR001667">
    <property type="entry name" value="DDH_dom"/>
</dbReference>
<dbReference type="AlphaFoldDB" id="A0A174I881"/>
<sequence length="327" mass="36035">MKKIDEILNGVSCMAIAGHVRPDGDCIGSCLGLYQYLRDNRPEIQADVYLEDPRPEFSYLPGFSEVKTSCEEKAYDLVVLLDVSSEERIGVAAPLLAKAGKTICIDHHVTNTEYCEINHVEPDASSACEVLFGLLEEEKISEPCAEALYTGIVTDSGVFQYSSTSPHTMRVAAALMEKGVPFTRIIEDAFFKKTYVQNQIMGRTLTESIMLLDKQCIVGIVRKKVMDFYGLTSGDMDGIVSQLKNTEGVHVAIFLYELEPQVFKVSLRSDELVDVSKIAAVFGGGGHIRAAGCTMSGSPYDVINNLTLYIEKQLLAEEEEETTEEEA</sequence>
<dbReference type="PANTHER" id="PTHR47618:SF1">
    <property type="entry name" value="BIFUNCTIONAL OLIGORIBONUCLEASE AND PAP PHOSPHATASE NRNA"/>
    <property type="match status" value="1"/>
</dbReference>
<keyword evidence="3" id="KW-0378">Hydrolase</keyword>
<dbReference type="RefSeq" id="WP_055265446.1">
    <property type="nucleotide sequence ID" value="NZ_CZAL01000002.1"/>
</dbReference>
<dbReference type="InterPro" id="IPR003156">
    <property type="entry name" value="DHHA1_dom"/>
</dbReference>
<reference evidence="3 4" key="1">
    <citation type="submission" date="2015-09" db="EMBL/GenBank/DDBJ databases">
        <authorList>
            <consortium name="Pathogen Informatics"/>
        </authorList>
    </citation>
    <scope>NUCLEOTIDE SEQUENCE [LARGE SCALE GENOMIC DNA]</scope>
    <source>
        <strain evidence="3 4">2789STDY5834885</strain>
    </source>
</reference>
<dbReference type="Pfam" id="PF02272">
    <property type="entry name" value="DHHA1"/>
    <property type="match status" value="1"/>
</dbReference>